<dbReference type="OrthoDB" id="9770910at2"/>
<dbReference type="Gene3D" id="3.10.50.40">
    <property type="match status" value="1"/>
</dbReference>
<feature type="transmembrane region" description="Helical" evidence="10">
    <location>
        <begin position="400"/>
        <end position="418"/>
    </location>
</feature>
<comment type="caution">
    <text evidence="12">The sequence shown here is derived from an EMBL/GenBank/DDBJ whole genome shotgun (WGS) entry which is preliminary data.</text>
</comment>
<evidence type="ECO:0000256" key="8">
    <source>
        <dbReference type="ARBA" id="ARBA00023136"/>
    </source>
</evidence>
<evidence type="ECO:0000256" key="7">
    <source>
        <dbReference type="ARBA" id="ARBA00022989"/>
    </source>
</evidence>
<keyword evidence="9" id="KW-0413">Isomerase</keyword>
<protein>
    <submittedName>
        <fullName evidence="12">Anaerobic C4-dicarboxylate transporter</fullName>
    </submittedName>
</protein>
<feature type="transmembrane region" description="Helical" evidence="10">
    <location>
        <begin position="50"/>
        <end position="70"/>
    </location>
</feature>
<feature type="transmembrane region" description="Helical" evidence="10">
    <location>
        <begin position="438"/>
        <end position="456"/>
    </location>
</feature>
<keyword evidence="6 10" id="KW-0812">Transmembrane</keyword>
<feature type="transmembrane region" description="Helical" evidence="10">
    <location>
        <begin position="368"/>
        <end position="388"/>
    </location>
</feature>
<dbReference type="PANTHER" id="PTHR36106:SF1">
    <property type="entry name" value="ANAEROBIC C4-DICARBOXYLATE TRANSPORTER DCUB"/>
    <property type="match status" value="1"/>
</dbReference>
<dbReference type="InterPro" id="IPR004668">
    <property type="entry name" value="Anaer_Dcu_memb_transpt"/>
</dbReference>
<proteinExistence type="inferred from homology"/>
<dbReference type="GO" id="GO:0003755">
    <property type="term" value="F:peptidyl-prolyl cis-trans isomerase activity"/>
    <property type="evidence" value="ECO:0007669"/>
    <property type="project" value="UniProtKB-KW"/>
</dbReference>
<name>A0A5A9XGB9_9BACT</name>
<dbReference type="PROSITE" id="PS50198">
    <property type="entry name" value="PPIC_PPIASE_2"/>
    <property type="match status" value="1"/>
</dbReference>
<dbReference type="Pfam" id="PF03605">
    <property type="entry name" value="DcuA_DcuB"/>
    <property type="match status" value="2"/>
</dbReference>
<evidence type="ECO:0000313" key="12">
    <source>
        <dbReference type="EMBL" id="KAA0892086.1"/>
    </source>
</evidence>
<evidence type="ECO:0000256" key="3">
    <source>
        <dbReference type="ARBA" id="ARBA00022448"/>
    </source>
</evidence>
<feature type="transmembrane region" description="Helical" evidence="10">
    <location>
        <begin position="239"/>
        <end position="257"/>
    </location>
</feature>
<keyword evidence="8 10" id="KW-0472">Membrane</keyword>
<keyword evidence="9" id="KW-0697">Rotamase</keyword>
<dbReference type="PANTHER" id="PTHR36106">
    <property type="entry name" value="ANAEROBIC C4-DICARBOXYLATE TRANSPORTER DCUB"/>
    <property type="match status" value="1"/>
</dbReference>
<feature type="domain" description="PpiC" evidence="11">
    <location>
        <begin position="267"/>
        <end position="357"/>
    </location>
</feature>
<evidence type="ECO:0000256" key="9">
    <source>
        <dbReference type="PROSITE-ProRule" id="PRU00278"/>
    </source>
</evidence>
<gene>
    <name evidence="12" type="ORF">ET418_07705</name>
</gene>
<dbReference type="PROSITE" id="PS01096">
    <property type="entry name" value="PPIC_PPIASE_1"/>
    <property type="match status" value="1"/>
</dbReference>
<sequence>MFWLEFAVVMAAIFIGARLGGIGLGAMGGIGLAVLTFVFHLQPTAPPIDVMLMIAAVVTAAGVLQAAGGLDYLVGLAEKILRSNPDRITFLAPVVTYFFTLFAGTGHVAYSVLPVIAEVSRETGVRPERPMSIAVIASQQAITASPIAAATVALLGLLGGSAAKFGFNVELIDILKVCIPSTLAGVLIAAFVSNKLGKDLDKDPEYQQRLKDGLVAAPHGAGGSEERTSLENTPATAKVAVALFLLGAILVVLFGSFPQMRPEWSVGNDIRISQILVKSENEAKDALVQLKSGGTFSAVARQCSIDATAANGGDLGWQSKGKLLPEIEKACAKLKKTGDLTEVIKTPFGYHIVKFDDKRPSTNKEKMGMPHVIEIVMLTIAALMLLICRVKVAKVAEGSVFIAGVQAVIAIFGIAWMGDTFFQGNMDLLSGSIKSLVTQAPWLFAFALFALSVLLYSQAATVRALMPLGISLGIPAPFLIAMFPAVNGYFFIPNYPTVVAAINFDRTGTTGIGKYVLNHSFMIPGLVATFSSIGIGFLLVKFLF</sequence>
<evidence type="ECO:0000313" key="13">
    <source>
        <dbReference type="Proteomes" id="UP000324298"/>
    </source>
</evidence>
<dbReference type="NCBIfam" id="NF009136">
    <property type="entry name" value="PRK12489.1"/>
    <property type="match status" value="1"/>
</dbReference>
<feature type="transmembrane region" description="Helical" evidence="10">
    <location>
        <begin position="6"/>
        <end position="38"/>
    </location>
</feature>
<feature type="transmembrane region" description="Helical" evidence="10">
    <location>
        <begin position="521"/>
        <end position="540"/>
    </location>
</feature>
<keyword evidence="13" id="KW-1185">Reference proteome</keyword>
<dbReference type="GO" id="GO:0005886">
    <property type="term" value="C:plasma membrane"/>
    <property type="evidence" value="ECO:0007669"/>
    <property type="project" value="UniProtKB-SubCell"/>
</dbReference>
<feature type="transmembrane region" description="Helical" evidence="10">
    <location>
        <begin position="468"/>
        <end position="492"/>
    </location>
</feature>
<dbReference type="InterPro" id="IPR023058">
    <property type="entry name" value="PPIase_PpiC_CS"/>
</dbReference>
<dbReference type="InterPro" id="IPR046357">
    <property type="entry name" value="PPIase_dom_sf"/>
</dbReference>
<evidence type="ECO:0000256" key="1">
    <source>
        <dbReference type="ARBA" id="ARBA00004429"/>
    </source>
</evidence>
<keyword evidence="3" id="KW-0813">Transport</keyword>
<evidence type="ECO:0000256" key="10">
    <source>
        <dbReference type="SAM" id="Phobius"/>
    </source>
</evidence>
<keyword evidence="5" id="KW-0997">Cell inner membrane</keyword>
<dbReference type="SUPFAM" id="SSF54534">
    <property type="entry name" value="FKBP-like"/>
    <property type="match status" value="1"/>
</dbReference>
<reference evidence="12 13" key="1">
    <citation type="submission" date="2019-04" db="EMBL/GenBank/DDBJ databases">
        <title>Geobacter ruber sp. nov., ferric-reducing bacteria isolated from paddy soil.</title>
        <authorList>
            <person name="Xu Z."/>
            <person name="Masuda Y."/>
            <person name="Itoh H."/>
            <person name="Senoo K."/>
        </authorList>
    </citation>
    <scope>NUCLEOTIDE SEQUENCE [LARGE SCALE GENOMIC DNA]</scope>
    <source>
        <strain evidence="12 13">Red88</strain>
    </source>
</reference>
<evidence type="ECO:0000256" key="4">
    <source>
        <dbReference type="ARBA" id="ARBA00022475"/>
    </source>
</evidence>
<evidence type="ECO:0000256" key="6">
    <source>
        <dbReference type="ARBA" id="ARBA00022692"/>
    </source>
</evidence>
<keyword evidence="7 10" id="KW-1133">Transmembrane helix</keyword>
<dbReference type="Proteomes" id="UP000324298">
    <property type="component" value="Unassembled WGS sequence"/>
</dbReference>
<dbReference type="RefSeq" id="WP_149307024.1">
    <property type="nucleotide sequence ID" value="NZ_SRSD01000004.1"/>
</dbReference>
<comment type="subcellular location">
    <subcellularLocation>
        <location evidence="1">Cell inner membrane</location>
        <topology evidence="1">Multi-pass membrane protein</topology>
    </subcellularLocation>
</comment>
<dbReference type="AlphaFoldDB" id="A0A5A9XGB9"/>
<dbReference type="EMBL" id="SRSD01000004">
    <property type="protein sequence ID" value="KAA0892086.1"/>
    <property type="molecule type" value="Genomic_DNA"/>
</dbReference>
<feature type="transmembrane region" description="Helical" evidence="10">
    <location>
        <begin position="90"/>
        <end position="113"/>
    </location>
</feature>
<evidence type="ECO:0000256" key="2">
    <source>
        <dbReference type="ARBA" id="ARBA00006413"/>
    </source>
</evidence>
<dbReference type="InterPro" id="IPR000297">
    <property type="entry name" value="PPIase_PpiC"/>
</dbReference>
<evidence type="ECO:0000256" key="5">
    <source>
        <dbReference type="ARBA" id="ARBA00022519"/>
    </source>
</evidence>
<feature type="transmembrane region" description="Helical" evidence="10">
    <location>
        <begin position="171"/>
        <end position="192"/>
    </location>
</feature>
<comment type="similarity">
    <text evidence="2">Belongs to the DcuA/DcuB transporter (TC 2.A.13.1) family.</text>
</comment>
<dbReference type="GO" id="GO:0015556">
    <property type="term" value="F:C4-dicarboxylate transmembrane transporter activity"/>
    <property type="evidence" value="ECO:0007669"/>
    <property type="project" value="InterPro"/>
</dbReference>
<accession>A0A5A9XGB9</accession>
<organism evidence="12 13">
    <name type="scientific">Oryzomonas rubra</name>
    <dbReference type="NCBI Taxonomy" id="2509454"/>
    <lineage>
        <taxon>Bacteria</taxon>
        <taxon>Pseudomonadati</taxon>
        <taxon>Thermodesulfobacteriota</taxon>
        <taxon>Desulfuromonadia</taxon>
        <taxon>Geobacterales</taxon>
        <taxon>Geobacteraceae</taxon>
        <taxon>Oryzomonas</taxon>
    </lineage>
</organism>
<keyword evidence="4" id="KW-1003">Cell membrane</keyword>
<evidence type="ECO:0000259" key="11">
    <source>
        <dbReference type="PROSITE" id="PS50198"/>
    </source>
</evidence>